<name>A0AAW1QBA4_9CHLO</name>
<dbReference type="EMBL" id="JALJOR010000004">
    <property type="protein sequence ID" value="KAK9818392.1"/>
    <property type="molecule type" value="Genomic_DNA"/>
</dbReference>
<gene>
    <name evidence="1" type="ORF">WJX72_011871</name>
</gene>
<evidence type="ECO:0000313" key="2">
    <source>
        <dbReference type="Proteomes" id="UP001489004"/>
    </source>
</evidence>
<evidence type="ECO:0000313" key="1">
    <source>
        <dbReference type="EMBL" id="KAK9818392.1"/>
    </source>
</evidence>
<dbReference type="Proteomes" id="UP001489004">
    <property type="component" value="Unassembled WGS sequence"/>
</dbReference>
<comment type="caution">
    <text evidence="1">The sequence shown here is derived from an EMBL/GenBank/DDBJ whole genome shotgun (WGS) entry which is preliminary data.</text>
</comment>
<sequence>MSSGKLKASTNRVRTSIALQANSMWTKTIGLDQDPQAGSNSVIEASLNAPQFGGGRASRRAAAAEAVEKTGGFDTTVHNYQSLLTLARSQGAVETSK</sequence>
<protein>
    <submittedName>
        <fullName evidence="1">Uncharacterized protein</fullName>
    </submittedName>
</protein>
<dbReference type="AlphaFoldDB" id="A0AAW1QBA4"/>
<proteinExistence type="predicted"/>
<organism evidence="1 2">
    <name type="scientific">[Myrmecia] bisecta</name>
    <dbReference type="NCBI Taxonomy" id="41462"/>
    <lineage>
        <taxon>Eukaryota</taxon>
        <taxon>Viridiplantae</taxon>
        <taxon>Chlorophyta</taxon>
        <taxon>core chlorophytes</taxon>
        <taxon>Trebouxiophyceae</taxon>
        <taxon>Trebouxiales</taxon>
        <taxon>Trebouxiaceae</taxon>
        <taxon>Myrmecia</taxon>
    </lineage>
</organism>
<keyword evidence="2" id="KW-1185">Reference proteome</keyword>
<reference evidence="1 2" key="1">
    <citation type="journal article" date="2024" name="Nat. Commun.">
        <title>Phylogenomics reveals the evolutionary origins of lichenization in chlorophyte algae.</title>
        <authorList>
            <person name="Puginier C."/>
            <person name="Libourel C."/>
            <person name="Otte J."/>
            <person name="Skaloud P."/>
            <person name="Haon M."/>
            <person name="Grisel S."/>
            <person name="Petersen M."/>
            <person name="Berrin J.G."/>
            <person name="Delaux P.M."/>
            <person name="Dal Grande F."/>
            <person name="Keller J."/>
        </authorList>
    </citation>
    <scope>NUCLEOTIDE SEQUENCE [LARGE SCALE GENOMIC DNA]</scope>
    <source>
        <strain evidence="1 2">SAG 2043</strain>
    </source>
</reference>
<accession>A0AAW1QBA4</accession>